<dbReference type="EMBL" id="VOFY01000021">
    <property type="protein sequence ID" value="KAA8581224.1"/>
    <property type="molecule type" value="Genomic_DNA"/>
</dbReference>
<dbReference type="PANTHER" id="PTHR21656">
    <property type="entry name" value="MALE-SPECIFIC LETHAL-1 PROTEIN"/>
    <property type="match status" value="1"/>
</dbReference>
<evidence type="ECO:0000256" key="1">
    <source>
        <dbReference type="ARBA" id="ARBA00004324"/>
    </source>
</evidence>
<keyword evidence="10" id="KW-1185">Reference proteome</keyword>
<dbReference type="PANTHER" id="PTHR21656:SF2">
    <property type="entry name" value="MALE-SPECIFIC LETHAL 1 HOMOLOG"/>
    <property type="match status" value="1"/>
</dbReference>
<evidence type="ECO:0000256" key="5">
    <source>
        <dbReference type="ARBA" id="ARBA00023242"/>
    </source>
</evidence>
<evidence type="ECO:0000313" key="10">
    <source>
        <dbReference type="Proteomes" id="UP000327493"/>
    </source>
</evidence>
<dbReference type="GO" id="GO:0045893">
    <property type="term" value="P:positive regulation of DNA-templated transcription"/>
    <property type="evidence" value="ECO:0007669"/>
    <property type="project" value="UniProtKB-ARBA"/>
</dbReference>
<sequence>MTLRSTLFPNTGFKQDADTNDFDKTHFGAATVRPVSLKRESCDFVIDVQNAHGGEIPSKSQDLGQNYMTSKVSLAATVAEDNKTVGTLPPVRQMGGEGTPVKGKPLSADNMENPQMALNNNPKDGVADDSAKGVVPGVLGTASIELSSEGKWRNIRKTPANPHTQANCLRQILLLQLDLIEQQQQQLQSKDKEIDELKSDKETLLARIERMERRLQLTKKDPPRDKRLFQPLEPWTPDKEDMWDLEVEESPQPNTATPLAFSRGGKGQKRKSCFGDAKVQKSRGKSAKLSPQKPDIQPGSPNQRELRSKETPEKTLPMRSGPERDLMLPCKEEPGLNCQIEDLPFMSTTEMYLCCWNQPPLSPLRETSSKKEEEVAIPSWRENHIEPLEEDYSFIPSEPLDDNVFLKRHAKLELDEKRRKRWDIQRIREQRMFQRLQQRMNRKKVVPETEPELSSFYPDTEDVETIVITPFLPVVAFGRPLPKLSQQKLKSTFSKMELRAALAGRTKPLSHRGVQKTDSSPDLSEVKPCCTCLFMVAMALVTPFMACAMLLLDLSVSVFQLGCPPTIQRLSADYPTSIRQLSADCPPTIRRLSAVYPPTIQRLSADYPPTIRRLSADYPPTIRLNVFQDDE</sequence>
<dbReference type="GO" id="GO:0003682">
    <property type="term" value="F:chromatin binding"/>
    <property type="evidence" value="ECO:0007669"/>
    <property type="project" value="TreeGrafter"/>
</dbReference>
<keyword evidence="5" id="KW-0539">Nucleus</keyword>
<feature type="region of interest" description="Disordered" evidence="7">
    <location>
        <begin position="1"/>
        <end position="21"/>
    </location>
</feature>
<gene>
    <name evidence="9" type="ORF">FQN60_002805</name>
</gene>
<feature type="compositionally biased region" description="Basic and acidic residues" evidence="7">
    <location>
        <begin position="304"/>
        <end position="313"/>
    </location>
</feature>
<feature type="non-terminal residue" evidence="9">
    <location>
        <position position="631"/>
    </location>
</feature>
<dbReference type="PROSITE" id="PS52052">
    <property type="entry name" value="PEHE"/>
    <property type="match status" value="1"/>
</dbReference>
<dbReference type="GO" id="GO:0016607">
    <property type="term" value="C:nuclear speck"/>
    <property type="evidence" value="ECO:0007669"/>
    <property type="project" value="UniProtKB-SubCell"/>
</dbReference>
<evidence type="ECO:0000313" key="9">
    <source>
        <dbReference type="EMBL" id="KAA8581224.1"/>
    </source>
</evidence>
<keyword evidence="4" id="KW-0175">Coiled coil</keyword>
<comment type="caution">
    <text evidence="9">The sequence shown here is derived from an EMBL/GenBank/DDBJ whole genome shotgun (WGS) entry which is preliminary data.</text>
</comment>
<dbReference type="GO" id="GO:0006325">
    <property type="term" value="P:chromatin organization"/>
    <property type="evidence" value="ECO:0007669"/>
    <property type="project" value="UniProtKB-KW"/>
</dbReference>
<dbReference type="InterPro" id="IPR029332">
    <property type="entry name" value="PEHE_dom"/>
</dbReference>
<evidence type="ECO:0000256" key="6">
    <source>
        <dbReference type="ARBA" id="ARBA00061695"/>
    </source>
</evidence>
<dbReference type="FunFam" id="1.20.5.170:FF:000047">
    <property type="entry name" value="male-specific lethal 1 homolog isoform X1"/>
    <property type="match status" value="1"/>
</dbReference>
<evidence type="ECO:0000256" key="7">
    <source>
        <dbReference type="SAM" id="MobiDB-lite"/>
    </source>
</evidence>
<dbReference type="Proteomes" id="UP000327493">
    <property type="component" value="Chromosome 21"/>
</dbReference>
<evidence type="ECO:0000259" key="8">
    <source>
        <dbReference type="PROSITE" id="PS52052"/>
    </source>
</evidence>
<dbReference type="Pfam" id="PF16801">
    <property type="entry name" value="MSL1_dimer"/>
    <property type="match status" value="1"/>
</dbReference>
<feature type="compositionally biased region" description="Basic and acidic residues" evidence="7">
    <location>
        <begin position="215"/>
        <end position="228"/>
    </location>
</feature>
<comment type="subcellular location">
    <subcellularLocation>
        <location evidence="1">Nucleus speckle</location>
    </subcellularLocation>
    <subcellularLocation>
        <location evidence="2">Nucleus</location>
        <location evidence="2">Nucleoplasm</location>
    </subcellularLocation>
</comment>
<evidence type="ECO:0000256" key="3">
    <source>
        <dbReference type="ARBA" id="ARBA00022853"/>
    </source>
</evidence>
<dbReference type="SMART" id="SM01300">
    <property type="entry name" value="PEHE"/>
    <property type="match status" value="1"/>
</dbReference>
<dbReference type="Gene3D" id="6.10.250.2000">
    <property type="match status" value="1"/>
</dbReference>
<name>A0A5J5CHA3_9PERO</name>
<dbReference type="InterPro" id="IPR031840">
    <property type="entry name" value="MSL1_dimer"/>
</dbReference>
<proteinExistence type="inferred from homology"/>
<feature type="region of interest" description="Disordered" evidence="7">
    <location>
        <begin position="215"/>
        <end position="325"/>
    </location>
</feature>
<comment type="similarity">
    <text evidence="6">Belongs to the msl-1 family.</text>
</comment>
<accession>A0A5J5CHA3</accession>
<keyword evidence="3" id="KW-0156">Chromatin regulator</keyword>
<protein>
    <recommendedName>
        <fullName evidence="8">PEHE domain-containing protein</fullName>
    </recommendedName>
</protein>
<evidence type="ECO:0000256" key="4">
    <source>
        <dbReference type="ARBA" id="ARBA00023054"/>
    </source>
</evidence>
<evidence type="ECO:0000256" key="2">
    <source>
        <dbReference type="ARBA" id="ARBA00004642"/>
    </source>
</evidence>
<dbReference type="GO" id="GO:0072487">
    <property type="term" value="C:MSL complex"/>
    <property type="evidence" value="ECO:0007669"/>
    <property type="project" value="InterPro"/>
</dbReference>
<dbReference type="Gene3D" id="1.20.5.170">
    <property type="match status" value="1"/>
</dbReference>
<reference evidence="9 10" key="1">
    <citation type="submission" date="2019-08" db="EMBL/GenBank/DDBJ databases">
        <title>A chromosome-level genome assembly, high-density linkage maps, and genome scans reveal the genomic architecture of hybrid incompatibilities underlying speciation via character displacement in darters (Percidae: Etheostominae).</title>
        <authorList>
            <person name="Moran R.L."/>
            <person name="Catchen J.M."/>
            <person name="Fuller R.C."/>
        </authorList>
    </citation>
    <scope>NUCLEOTIDE SEQUENCE [LARGE SCALE GENOMIC DNA]</scope>
    <source>
        <strain evidence="9">EspeVRDwgs_2016</strain>
        <tissue evidence="9">Muscle</tissue>
    </source>
</reference>
<dbReference type="AlphaFoldDB" id="A0A5J5CHA3"/>
<feature type="compositionally biased region" description="Polar residues" evidence="7">
    <location>
        <begin position="1"/>
        <end position="13"/>
    </location>
</feature>
<dbReference type="InterPro" id="IPR026711">
    <property type="entry name" value="Msl-1"/>
</dbReference>
<organism evidence="9 10">
    <name type="scientific">Etheostoma spectabile</name>
    <name type="common">orangethroat darter</name>
    <dbReference type="NCBI Taxonomy" id="54343"/>
    <lineage>
        <taxon>Eukaryota</taxon>
        <taxon>Metazoa</taxon>
        <taxon>Chordata</taxon>
        <taxon>Craniata</taxon>
        <taxon>Vertebrata</taxon>
        <taxon>Euteleostomi</taxon>
        <taxon>Actinopterygii</taxon>
        <taxon>Neopterygii</taxon>
        <taxon>Teleostei</taxon>
        <taxon>Neoteleostei</taxon>
        <taxon>Acanthomorphata</taxon>
        <taxon>Eupercaria</taxon>
        <taxon>Perciformes</taxon>
        <taxon>Percoidei</taxon>
        <taxon>Percidae</taxon>
        <taxon>Etheostomatinae</taxon>
        <taxon>Etheostoma</taxon>
    </lineage>
</organism>
<dbReference type="Pfam" id="PF15275">
    <property type="entry name" value="PEHE"/>
    <property type="match status" value="1"/>
</dbReference>
<feature type="domain" description="PEHE" evidence="8">
    <location>
        <begin position="374"/>
        <end position="493"/>
    </location>
</feature>